<dbReference type="Proteomes" id="UP001370490">
    <property type="component" value="Unassembled WGS sequence"/>
</dbReference>
<evidence type="ECO:0000256" key="2">
    <source>
        <dbReference type="PROSITE-ProRule" id="PRU00708"/>
    </source>
</evidence>
<dbReference type="AlphaFoldDB" id="A0AAN8YU40"/>
<sequence>MVEFREQKAQSRATGGIKKECVQSLPIKEKQPHFKRQFYPLSQSTESRSKPSCIFCLSKNGCRTVCARTQPMDILIGGKPPEVQFIFDRLIAEGHRPSLITYTTLLAALTTQKRFDSICSIISQVEESGMKPDSIFFNAVINAFSESGNMEEALKTFWKMKESGLKPTTSTFNTLIKGYGIAGQPKESLKLLELMSQEENAKPNTRT</sequence>
<dbReference type="InterPro" id="IPR011990">
    <property type="entry name" value="TPR-like_helical_dom_sf"/>
</dbReference>
<keyword evidence="4" id="KW-1185">Reference proteome</keyword>
<reference evidence="3 4" key="1">
    <citation type="submission" date="2023-12" db="EMBL/GenBank/DDBJ databases">
        <title>A high-quality genome assembly for Dillenia turbinata (Dilleniales).</title>
        <authorList>
            <person name="Chanderbali A."/>
        </authorList>
    </citation>
    <scope>NUCLEOTIDE SEQUENCE [LARGE SCALE GENOMIC DNA]</scope>
    <source>
        <strain evidence="3">LSX21</strain>
        <tissue evidence="3">Leaf</tissue>
    </source>
</reference>
<dbReference type="EMBL" id="JBAMMX010000027">
    <property type="protein sequence ID" value="KAK6912707.1"/>
    <property type="molecule type" value="Genomic_DNA"/>
</dbReference>
<feature type="repeat" description="PPR" evidence="2">
    <location>
        <begin position="98"/>
        <end position="132"/>
    </location>
</feature>
<protein>
    <submittedName>
        <fullName evidence="3">Pentatricopeptide repeat</fullName>
    </submittedName>
</protein>
<evidence type="ECO:0000313" key="4">
    <source>
        <dbReference type="Proteomes" id="UP001370490"/>
    </source>
</evidence>
<feature type="repeat" description="PPR" evidence="2">
    <location>
        <begin position="133"/>
        <end position="167"/>
    </location>
</feature>
<dbReference type="PANTHER" id="PTHR47931">
    <property type="entry name" value="OS01G0228400 PROTEIN"/>
    <property type="match status" value="1"/>
</dbReference>
<organism evidence="3 4">
    <name type="scientific">Dillenia turbinata</name>
    <dbReference type="NCBI Taxonomy" id="194707"/>
    <lineage>
        <taxon>Eukaryota</taxon>
        <taxon>Viridiplantae</taxon>
        <taxon>Streptophyta</taxon>
        <taxon>Embryophyta</taxon>
        <taxon>Tracheophyta</taxon>
        <taxon>Spermatophyta</taxon>
        <taxon>Magnoliopsida</taxon>
        <taxon>eudicotyledons</taxon>
        <taxon>Gunneridae</taxon>
        <taxon>Pentapetalae</taxon>
        <taxon>Dilleniales</taxon>
        <taxon>Dilleniaceae</taxon>
        <taxon>Dillenia</taxon>
    </lineage>
</organism>
<evidence type="ECO:0000313" key="3">
    <source>
        <dbReference type="EMBL" id="KAK6912707.1"/>
    </source>
</evidence>
<dbReference type="Pfam" id="PF13041">
    <property type="entry name" value="PPR_2"/>
    <property type="match status" value="1"/>
</dbReference>
<accession>A0AAN8YU40</accession>
<comment type="caution">
    <text evidence="3">The sequence shown here is derived from an EMBL/GenBank/DDBJ whole genome shotgun (WGS) entry which is preliminary data.</text>
</comment>
<dbReference type="PROSITE" id="PS51375">
    <property type="entry name" value="PPR"/>
    <property type="match status" value="3"/>
</dbReference>
<proteinExistence type="predicted"/>
<dbReference type="PANTHER" id="PTHR47931:SF1">
    <property type="entry name" value="PPR CONTAINING PLANT-LIKE PROTEIN"/>
    <property type="match status" value="1"/>
</dbReference>
<dbReference type="NCBIfam" id="TIGR00756">
    <property type="entry name" value="PPR"/>
    <property type="match status" value="3"/>
</dbReference>
<gene>
    <name evidence="3" type="ORF">RJ641_022308</name>
</gene>
<feature type="repeat" description="PPR" evidence="2">
    <location>
        <begin position="168"/>
        <end position="198"/>
    </location>
</feature>
<dbReference type="Gene3D" id="1.25.40.10">
    <property type="entry name" value="Tetratricopeptide repeat domain"/>
    <property type="match status" value="1"/>
</dbReference>
<name>A0AAN8YU40_9MAGN</name>
<keyword evidence="1" id="KW-0677">Repeat</keyword>
<evidence type="ECO:0000256" key="1">
    <source>
        <dbReference type="ARBA" id="ARBA00022737"/>
    </source>
</evidence>
<dbReference type="InterPro" id="IPR002885">
    <property type="entry name" value="PPR_rpt"/>
</dbReference>